<proteinExistence type="inferred from homology"/>
<accession>A0A8H5T9I3</accession>
<dbReference type="Gene3D" id="3.40.50.1460">
    <property type="match status" value="1"/>
</dbReference>
<reference evidence="4" key="1">
    <citation type="journal article" date="2020" name="BMC Genomics">
        <title>Correction to: Identification and distribution of gene clusters required for synthesis of sphingolipid metabolism inhibitors in diverse species of the filamentous fungus Fusarium.</title>
        <authorList>
            <person name="Kim H.S."/>
            <person name="Lohmar J.M."/>
            <person name="Busman M."/>
            <person name="Brown D.W."/>
            <person name="Naumann T.A."/>
            <person name="Divon H.H."/>
            <person name="Lysoe E."/>
            <person name="Uhlig S."/>
            <person name="Proctor R.H."/>
        </authorList>
    </citation>
    <scope>NUCLEOTIDE SEQUENCE [LARGE SCALE GENOMIC DNA]</scope>
    <source>
        <strain evidence="4">NRRL 25331</strain>
    </source>
</reference>
<evidence type="ECO:0000259" key="2">
    <source>
        <dbReference type="Pfam" id="PF00656"/>
    </source>
</evidence>
<comment type="caution">
    <text evidence="3">The sequence shown here is derived from an EMBL/GenBank/DDBJ whole genome shotgun (WGS) entry which is preliminary data.</text>
</comment>
<protein>
    <recommendedName>
        <fullName evidence="2">Peptidase C14 caspase domain-containing protein</fullName>
    </recommendedName>
</protein>
<evidence type="ECO:0000313" key="3">
    <source>
        <dbReference type="EMBL" id="KAF5664582.1"/>
    </source>
</evidence>
<sequence>MSTKSTPDSPDRSRWAVIVGVDHYGDGQDLGGCANDASLVYEYVTNILHTPKDQVFMHISKRGDEKPVEGSLEASPEEVQLSLEKVLAEAKNNNETFLHFHFSGHGDIQKTIFRENAQVGKENGLHWFESLHPKLERSMNGEASSTEVPAKPEVAFDEVLCFPNNEDVTDVEFGRMMLRLAAAGIILSVTIDCCFAGGTLREGQDLAVRSKSRDPVKSARGYLSEADVNTNWGFRKCIQRDSVFHGAQQEYNAMMACQAGQCAAEGFVDSGSKKRYGLFTYALITRLKEIESYRTQLTNDQFHGILGAVLHDKLRERQVPAISGPINRILFDKDNGVDSDDLAYIRVTQDPPEVTIVKGRITGALIGDTYHPIDENSPNDNELLVEIDQVRDFDSTLKFKSDNQTQVSLFDYVGNRRIARLVGRKSIPILLRSDLEEMIPSILEAASQRLLESIPSFNLISYAEDTSPLCKAPLRVHIRGALEDGIPWLELQNDNGVPFERLPKIYIDNSGNDPDAPKWIGKLLVGLKGMHKFQEFSRMKTPGSFTKYGNPFEFKVLRATLPSQGQTMAQDSETPNDTLVASHTVHFVNTSSIPLYVTIFCLSSTYGIEIVNKQVLVSEGKEMTDSGGVYDTYIPHGTEIEYHNGKIIIHDTVRVIVSTRSVDLKCFEQDDVLGNDATESTSRYTKPRKVDWPTSGWWVEDRPIPPPDEEEDPRHRIKMAKVSAQIVLVYVEH</sequence>
<name>A0A8H5T9I3_FUSCI</name>
<dbReference type="PANTHER" id="PTHR48104:SF30">
    <property type="entry name" value="METACASPASE-1"/>
    <property type="match status" value="1"/>
</dbReference>
<keyword evidence="4" id="KW-1185">Reference proteome</keyword>
<dbReference type="Proteomes" id="UP000572754">
    <property type="component" value="Unassembled WGS sequence"/>
</dbReference>
<comment type="similarity">
    <text evidence="1">Belongs to the peptidase C14B family.</text>
</comment>
<dbReference type="GO" id="GO:0005737">
    <property type="term" value="C:cytoplasm"/>
    <property type="evidence" value="ECO:0007669"/>
    <property type="project" value="TreeGrafter"/>
</dbReference>
<dbReference type="GO" id="GO:0006508">
    <property type="term" value="P:proteolysis"/>
    <property type="evidence" value="ECO:0007669"/>
    <property type="project" value="InterPro"/>
</dbReference>
<dbReference type="PANTHER" id="PTHR48104">
    <property type="entry name" value="METACASPASE-4"/>
    <property type="match status" value="1"/>
</dbReference>
<dbReference type="InterPro" id="IPR050452">
    <property type="entry name" value="Metacaspase"/>
</dbReference>
<dbReference type="EMBL" id="JAAQPE010000408">
    <property type="protein sequence ID" value="KAF5664582.1"/>
    <property type="molecule type" value="Genomic_DNA"/>
</dbReference>
<dbReference type="Pfam" id="PF00656">
    <property type="entry name" value="Peptidase_C14"/>
    <property type="match status" value="1"/>
</dbReference>
<gene>
    <name evidence="3" type="ORF">FCIRC_10736</name>
</gene>
<organism evidence="3 4">
    <name type="scientific">Fusarium circinatum</name>
    <name type="common">Pitch canker fungus</name>
    <name type="synonym">Gibberella circinata</name>
    <dbReference type="NCBI Taxonomy" id="48490"/>
    <lineage>
        <taxon>Eukaryota</taxon>
        <taxon>Fungi</taxon>
        <taxon>Dikarya</taxon>
        <taxon>Ascomycota</taxon>
        <taxon>Pezizomycotina</taxon>
        <taxon>Sordariomycetes</taxon>
        <taxon>Hypocreomycetidae</taxon>
        <taxon>Hypocreales</taxon>
        <taxon>Nectriaceae</taxon>
        <taxon>Fusarium</taxon>
        <taxon>Fusarium fujikuroi species complex</taxon>
    </lineage>
</organism>
<dbReference type="AlphaFoldDB" id="A0A8H5T9I3"/>
<dbReference type="GO" id="GO:0004197">
    <property type="term" value="F:cysteine-type endopeptidase activity"/>
    <property type="evidence" value="ECO:0007669"/>
    <property type="project" value="InterPro"/>
</dbReference>
<evidence type="ECO:0000313" key="4">
    <source>
        <dbReference type="Proteomes" id="UP000572754"/>
    </source>
</evidence>
<feature type="domain" description="Peptidase C14 caspase" evidence="2">
    <location>
        <begin position="14"/>
        <end position="295"/>
    </location>
</feature>
<dbReference type="InterPro" id="IPR011600">
    <property type="entry name" value="Pept_C14_caspase"/>
</dbReference>
<reference evidence="3 4" key="2">
    <citation type="submission" date="2020-05" db="EMBL/GenBank/DDBJ databases">
        <title>Identification and distribution of gene clusters putatively required for synthesis of sphingolipid metabolism inhibitors in phylogenetically diverse species of the filamentous fungus Fusarium.</title>
        <authorList>
            <person name="Kim H.-S."/>
            <person name="Busman M."/>
            <person name="Brown D.W."/>
            <person name="Divon H."/>
            <person name="Uhlig S."/>
            <person name="Proctor R.H."/>
        </authorList>
    </citation>
    <scope>NUCLEOTIDE SEQUENCE [LARGE SCALE GENOMIC DNA]</scope>
    <source>
        <strain evidence="3 4">NRRL 25331</strain>
    </source>
</reference>
<evidence type="ECO:0000256" key="1">
    <source>
        <dbReference type="ARBA" id="ARBA00009005"/>
    </source>
</evidence>